<dbReference type="InterPro" id="IPR011737">
    <property type="entry name" value="CHP02206_TP0381"/>
</dbReference>
<dbReference type="Proteomes" id="UP000192940">
    <property type="component" value="Chromosome I"/>
</dbReference>
<keyword evidence="3" id="KW-1185">Reference proteome</keyword>
<feature type="transmembrane region" description="Helical" evidence="1">
    <location>
        <begin position="155"/>
        <end position="175"/>
    </location>
</feature>
<dbReference type="EMBL" id="LT840184">
    <property type="protein sequence ID" value="SMF81016.1"/>
    <property type="molecule type" value="Genomic_DNA"/>
</dbReference>
<organism evidence="2 3">
    <name type="scientific">Paenibacillus uliginis N3/975</name>
    <dbReference type="NCBI Taxonomy" id="1313296"/>
    <lineage>
        <taxon>Bacteria</taxon>
        <taxon>Bacillati</taxon>
        <taxon>Bacillota</taxon>
        <taxon>Bacilli</taxon>
        <taxon>Bacillales</taxon>
        <taxon>Paenibacillaceae</taxon>
        <taxon>Paenibacillus</taxon>
    </lineage>
</organism>
<proteinExistence type="predicted"/>
<feature type="transmembrane region" description="Helical" evidence="1">
    <location>
        <begin position="187"/>
        <end position="211"/>
    </location>
</feature>
<keyword evidence="1" id="KW-0812">Transmembrane</keyword>
<dbReference type="NCBIfam" id="TIGR02206">
    <property type="entry name" value="intg_mem_TP0381"/>
    <property type="match status" value="1"/>
</dbReference>
<dbReference type="Pfam" id="PF14808">
    <property type="entry name" value="TMEM164"/>
    <property type="match status" value="1"/>
</dbReference>
<accession>A0A1X7H7H0</accession>
<keyword evidence="1" id="KW-0472">Membrane</keyword>
<evidence type="ECO:0000256" key="1">
    <source>
        <dbReference type="SAM" id="Phobius"/>
    </source>
</evidence>
<feature type="transmembrane region" description="Helical" evidence="1">
    <location>
        <begin position="73"/>
        <end position="90"/>
    </location>
</feature>
<feature type="transmembrane region" description="Helical" evidence="1">
    <location>
        <begin position="125"/>
        <end position="143"/>
    </location>
</feature>
<sequence>MIIFIYRKKVQHLHRKGGLSIKSLFDPNYPHAFKAFSTEHWIILALLLVLILTLFFCRRVISSRPAVRSTLKWVLIAALLLPEISLQLWYVSSGIWNRTTSLPLELCSLTMLLSAIMLMTGGRKLYPLVYFAGIGGALQAVLTPSLDYPFPHFRFFHFFVCHLAIIIAPLYMTWIRGYRPSWKSIGWTMVFLNVAALVVGLINFALGSNYMYLMSKPSTPSILDLLGPHPIYILVEELFALTLFIVMFTLFFAIPDRLRKSRANHTKSLERSV</sequence>
<protein>
    <submittedName>
        <fullName evidence="2">Conserved hypothetical integral membrane protein TIGR02206</fullName>
    </submittedName>
</protein>
<reference evidence="2 3" key="1">
    <citation type="submission" date="2017-04" db="EMBL/GenBank/DDBJ databases">
        <authorList>
            <person name="Afonso C.L."/>
            <person name="Miller P.J."/>
            <person name="Scott M.A."/>
            <person name="Spackman E."/>
            <person name="Goraichik I."/>
            <person name="Dimitrov K.M."/>
            <person name="Suarez D.L."/>
            <person name="Swayne D.E."/>
        </authorList>
    </citation>
    <scope>NUCLEOTIDE SEQUENCE [LARGE SCALE GENOMIC DNA]</scope>
    <source>
        <strain evidence="2 3">N3/975</strain>
    </source>
</reference>
<gene>
    <name evidence="2" type="ORF">SAMN05661091_1917</name>
</gene>
<evidence type="ECO:0000313" key="2">
    <source>
        <dbReference type="EMBL" id="SMF81016.1"/>
    </source>
</evidence>
<feature type="transmembrane region" description="Helical" evidence="1">
    <location>
        <begin position="41"/>
        <end position="61"/>
    </location>
</feature>
<evidence type="ECO:0000313" key="3">
    <source>
        <dbReference type="Proteomes" id="UP000192940"/>
    </source>
</evidence>
<keyword evidence="1" id="KW-1133">Transmembrane helix</keyword>
<feature type="transmembrane region" description="Helical" evidence="1">
    <location>
        <begin position="231"/>
        <end position="254"/>
    </location>
</feature>
<dbReference type="RefSeq" id="WP_208918775.1">
    <property type="nucleotide sequence ID" value="NZ_LT840184.1"/>
</dbReference>
<feature type="transmembrane region" description="Helical" evidence="1">
    <location>
        <begin position="102"/>
        <end position="118"/>
    </location>
</feature>
<name>A0A1X7H7H0_9BACL</name>
<dbReference type="AlphaFoldDB" id="A0A1X7H7H0"/>